<feature type="region of interest" description="Disordered" evidence="1">
    <location>
        <begin position="248"/>
        <end position="288"/>
    </location>
</feature>
<dbReference type="AlphaFoldDB" id="A0A810L5P0"/>
<dbReference type="PANTHER" id="PTHR43190:SF3">
    <property type="entry name" value="N-ACETYL-D-GLUCOSAMINE KINASE"/>
    <property type="match status" value="1"/>
</dbReference>
<dbReference type="InterPro" id="IPR002731">
    <property type="entry name" value="ATPase_BadF"/>
</dbReference>
<reference evidence="3" key="1">
    <citation type="submission" date="2020-08" db="EMBL/GenBank/DDBJ databases">
        <title>Whole genome shotgun sequence of Actinocatenispora sera NBRC 101916.</title>
        <authorList>
            <person name="Komaki H."/>
            <person name="Tamura T."/>
        </authorList>
    </citation>
    <scope>NUCLEOTIDE SEQUENCE</scope>
    <source>
        <strain evidence="3">NBRC 101916</strain>
    </source>
</reference>
<keyword evidence="4" id="KW-1185">Reference proteome</keyword>
<accession>A0A810L5P0</accession>
<evidence type="ECO:0000256" key="1">
    <source>
        <dbReference type="SAM" id="MobiDB-lite"/>
    </source>
</evidence>
<feature type="domain" description="ATPase BadF/BadG/BcrA/BcrD type" evidence="2">
    <location>
        <begin position="63"/>
        <end position="234"/>
    </location>
</feature>
<evidence type="ECO:0000259" key="2">
    <source>
        <dbReference type="Pfam" id="PF01869"/>
    </source>
</evidence>
<dbReference type="Proteomes" id="UP000680750">
    <property type="component" value="Chromosome"/>
</dbReference>
<gene>
    <name evidence="3" type="ORF">Asera_46550</name>
</gene>
<dbReference type="InterPro" id="IPR043129">
    <property type="entry name" value="ATPase_NBD"/>
</dbReference>
<protein>
    <recommendedName>
        <fullName evidence="2">ATPase BadF/BadG/BcrA/BcrD type domain-containing protein</fullName>
    </recommendedName>
</protein>
<dbReference type="EMBL" id="AP023354">
    <property type="protein sequence ID" value="BCJ30547.1"/>
    <property type="molecule type" value="Genomic_DNA"/>
</dbReference>
<dbReference type="OrthoDB" id="8701357at2"/>
<evidence type="ECO:0000313" key="4">
    <source>
        <dbReference type="Proteomes" id="UP000680750"/>
    </source>
</evidence>
<feature type="compositionally biased region" description="Polar residues" evidence="1">
    <location>
        <begin position="277"/>
        <end position="288"/>
    </location>
</feature>
<name>A0A810L5P0_9ACTN</name>
<dbReference type="Pfam" id="PF01869">
    <property type="entry name" value="BcrAD_BadFG"/>
    <property type="match status" value="1"/>
</dbReference>
<sequence>MPDTVDLAIDAGQTGIRFGVARGGVLLRRADAPGLTYDRAGGPAGILDRLAEPVQRLVTDDPVDSLCLGLTSVLRRDADYRALAEALRDRFRARRVLLCGDVVTAHAGALAMAPGVVLAAGTGAIALGVTADGRHRSVDGGGYLYGDAGGGFWIGRAGLDAALRGYDGRAEPGPLTARAAEVFGDLAGLTERLYPADDRVAQVAGFARHVLDLAAGDPVAAAIVTAAADELAATTATAGADQLSGAYQASGAHQPSGAAGADQPFGQPSGAAPRGQSPGTASGDSVSWTGRLLRHEGLRRQFEAALRRRRPSARLSEPVGDGLDGAAALAAAAELGPYTGLVRVVTR</sequence>
<proteinExistence type="predicted"/>
<dbReference type="Gene3D" id="3.30.420.40">
    <property type="match status" value="2"/>
</dbReference>
<dbReference type="InterPro" id="IPR052519">
    <property type="entry name" value="Euk-type_GlcNAc_Kinase"/>
</dbReference>
<dbReference type="RefSeq" id="WP_084131927.1">
    <property type="nucleotide sequence ID" value="NZ_AP023354.1"/>
</dbReference>
<evidence type="ECO:0000313" key="3">
    <source>
        <dbReference type="EMBL" id="BCJ30547.1"/>
    </source>
</evidence>
<organism evidence="3 4">
    <name type="scientific">Actinocatenispora sera</name>
    <dbReference type="NCBI Taxonomy" id="390989"/>
    <lineage>
        <taxon>Bacteria</taxon>
        <taxon>Bacillati</taxon>
        <taxon>Actinomycetota</taxon>
        <taxon>Actinomycetes</taxon>
        <taxon>Micromonosporales</taxon>
        <taxon>Micromonosporaceae</taxon>
        <taxon>Actinocatenispora</taxon>
    </lineage>
</organism>
<dbReference type="PANTHER" id="PTHR43190">
    <property type="entry name" value="N-ACETYL-D-GLUCOSAMINE KINASE"/>
    <property type="match status" value="1"/>
</dbReference>
<dbReference type="KEGG" id="aser:Asera_46550"/>
<dbReference type="SUPFAM" id="SSF53067">
    <property type="entry name" value="Actin-like ATPase domain"/>
    <property type="match status" value="1"/>
</dbReference>